<name>A0A286GLH2_9BACT</name>
<feature type="transmembrane region" description="Helical" evidence="1">
    <location>
        <begin position="196"/>
        <end position="215"/>
    </location>
</feature>
<evidence type="ECO:0000313" key="2">
    <source>
        <dbReference type="EMBL" id="SOD96360.1"/>
    </source>
</evidence>
<reference evidence="3" key="1">
    <citation type="submission" date="2017-09" db="EMBL/GenBank/DDBJ databases">
        <authorList>
            <person name="Varghese N."/>
            <person name="Submissions S."/>
        </authorList>
    </citation>
    <scope>NUCLEOTIDE SEQUENCE [LARGE SCALE GENOMIC DNA]</scope>
    <source>
        <strain evidence="3">DSM 29961</strain>
    </source>
</reference>
<dbReference type="OrthoDB" id="954494at2"/>
<keyword evidence="1" id="KW-0812">Transmembrane</keyword>
<evidence type="ECO:0000256" key="1">
    <source>
        <dbReference type="SAM" id="Phobius"/>
    </source>
</evidence>
<keyword evidence="1" id="KW-1133">Transmembrane helix</keyword>
<feature type="transmembrane region" description="Helical" evidence="1">
    <location>
        <begin position="126"/>
        <end position="144"/>
    </location>
</feature>
<feature type="transmembrane region" description="Helical" evidence="1">
    <location>
        <begin position="156"/>
        <end position="176"/>
    </location>
</feature>
<keyword evidence="1" id="KW-0472">Membrane</keyword>
<proteinExistence type="predicted"/>
<protein>
    <submittedName>
        <fullName evidence="2">Uncharacterized protein</fullName>
    </submittedName>
</protein>
<keyword evidence="3" id="KW-1185">Reference proteome</keyword>
<dbReference type="Proteomes" id="UP000219452">
    <property type="component" value="Unassembled WGS sequence"/>
</dbReference>
<dbReference type="RefSeq" id="WP_097129850.1">
    <property type="nucleotide sequence ID" value="NZ_OCNH01000005.1"/>
</dbReference>
<dbReference type="EMBL" id="OCNH01000005">
    <property type="protein sequence ID" value="SOD96360.1"/>
    <property type="molecule type" value="Genomic_DNA"/>
</dbReference>
<feature type="transmembrane region" description="Helical" evidence="1">
    <location>
        <begin position="12"/>
        <end position="31"/>
    </location>
</feature>
<gene>
    <name evidence="2" type="ORF">SAMN06269250_5270</name>
</gene>
<sequence>MLERLLLLCEKYPLDFVAHISSSLPVLVGLLHYKYINNKSKYIVLFFLFAFLKESLALWLSILRSNNLFLQNIESIAETGILLLIALACFKEVKWRRLWILMAVICLIISILNYSNDQISSASLSVFRLFAILFCLSYFSKILIDVSVKNILQHTMFWFSAGLLIYSTGTFFIVLFSEYWYKDINKVPAEVFDKYWNASQVLFIIFCCLSAYGLWTSKFDKDNLL</sequence>
<dbReference type="AlphaFoldDB" id="A0A286GLH2"/>
<accession>A0A286GLH2</accession>
<feature type="transmembrane region" description="Helical" evidence="1">
    <location>
        <begin position="68"/>
        <end position="90"/>
    </location>
</feature>
<organism evidence="2 3">
    <name type="scientific">Spirosoma fluviale</name>
    <dbReference type="NCBI Taxonomy" id="1597977"/>
    <lineage>
        <taxon>Bacteria</taxon>
        <taxon>Pseudomonadati</taxon>
        <taxon>Bacteroidota</taxon>
        <taxon>Cytophagia</taxon>
        <taxon>Cytophagales</taxon>
        <taxon>Cytophagaceae</taxon>
        <taxon>Spirosoma</taxon>
    </lineage>
</organism>
<feature type="transmembrane region" description="Helical" evidence="1">
    <location>
        <begin position="43"/>
        <end position="62"/>
    </location>
</feature>
<evidence type="ECO:0000313" key="3">
    <source>
        <dbReference type="Proteomes" id="UP000219452"/>
    </source>
</evidence>
<feature type="transmembrane region" description="Helical" evidence="1">
    <location>
        <begin position="97"/>
        <end position="114"/>
    </location>
</feature>